<dbReference type="Gene3D" id="2.60.40.10">
    <property type="entry name" value="Immunoglobulins"/>
    <property type="match status" value="1"/>
</dbReference>
<dbReference type="PRINTS" id="PR00133">
    <property type="entry name" value="GLHYDRLASE3"/>
</dbReference>
<dbReference type="GO" id="GO:0008422">
    <property type="term" value="F:beta-glucosidase activity"/>
    <property type="evidence" value="ECO:0007669"/>
    <property type="project" value="UniProtKB-ARBA"/>
</dbReference>
<dbReference type="InterPro" id="IPR050288">
    <property type="entry name" value="Cellulose_deg_GH3"/>
</dbReference>
<dbReference type="Proteomes" id="UP000824221">
    <property type="component" value="Unassembled WGS sequence"/>
</dbReference>
<dbReference type="InterPro" id="IPR001764">
    <property type="entry name" value="Glyco_hydro_3_N"/>
</dbReference>
<proteinExistence type="inferred from homology"/>
<accession>A0A9D2H290</accession>
<dbReference type="FunFam" id="2.60.40.10:FF:000495">
    <property type="entry name" value="Periplasmic beta-glucosidase"/>
    <property type="match status" value="1"/>
</dbReference>
<reference evidence="4" key="1">
    <citation type="journal article" date="2021" name="PeerJ">
        <title>Extensive microbial diversity within the chicken gut microbiome revealed by metagenomics and culture.</title>
        <authorList>
            <person name="Gilroy R."/>
            <person name="Ravi A."/>
            <person name="Getino M."/>
            <person name="Pursley I."/>
            <person name="Horton D.L."/>
            <person name="Alikhan N.F."/>
            <person name="Baker D."/>
            <person name="Gharbi K."/>
            <person name="Hall N."/>
            <person name="Watson M."/>
            <person name="Adriaenssens E.M."/>
            <person name="Foster-Nyarko E."/>
            <person name="Jarju S."/>
            <person name="Secka A."/>
            <person name="Antonio M."/>
            <person name="Oren A."/>
            <person name="Chaudhuri R.R."/>
            <person name="La Ragione R."/>
            <person name="Hildebrand F."/>
            <person name="Pallen M.J."/>
        </authorList>
    </citation>
    <scope>NUCLEOTIDE SEQUENCE</scope>
    <source>
        <strain evidence="4">CHK156-179</strain>
    </source>
</reference>
<dbReference type="InterPro" id="IPR036881">
    <property type="entry name" value="Glyco_hydro_3_C_sf"/>
</dbReference>
<evidence type="ECO:0000313" key="4">
    <source>
        <dbReference type="EMBL" id="HJA03203.1"/>
    </source>
</evidence>
<dbReference type="Pfam" id="PF01915">
    <property type="entry name" value="Glyco_hydro_3_C"/>
    <property type="match status" value="1"/>
</dbReference>
<dbReference type="SUPFAM" id="SSF52279">
    <property type="entry name" value="Beta-D-glucan exohydrolase, C-terminal domain"/>
    <property type="match status" value="1"/>
</dbReference>
<dbReference type="SMART" id="SM01217">
    <property type="entry name" value="Fn3_like"/>
    <property type="match status" value="1"/>
</dbReference>
<protein>
    <submittedName>
        <fullName evidence="4">Glycoside hydrolase family 3 C-terminal domain-containing protein</fullName>
    </submittedName>
</protein>
<reference evidence="4" key="2">
    <citation type="submission" date="2021-04" db="EMBL/GenBank/DDBJ databases">
        <authorList>
            <person name="Gilroy R."/>
        </authorList>
    </citation>
    <scope>NUCLEOTIDE SEQUENCE</scope>
    <source>
        <strain evidence="4">CHK156-179</strain>
    </source>
</reference>
<dbReference type="InterPro" id="IPR013783">
    <property type="entry name" value="Ig-like_fold"/>
</dbReference>
<evidence type="ECO:0000259" key="3">
    <source>
        <dbReference type="SMART" id="SM01217"/>
    </source>
</evidence>
<gene>
    <name evidence="4" type="ORF">H9797_07505</name>
</gene>
<name>A0A9D2H290_9FIRM</name>
<dbReference type="SUPFAM" id="SSF51445">
    <property type="entry name" value="(Trans)glycosidases"/>
    <property type="match status" value="1"/>
</dbReference>
<dbReference type="InterPro" id="IPR026891">
    <property type="entry name" value="Fn3-like"/>
</dbReference>
<dbReference type="InterPro" id="IPR002772">
    <property type="entry name" value="Glyco_hydro_3_C"/>
</dbReference>
<evidence type="ECO:0000313" key="5">
    <source>
        <dbReference type="Proteomes" id="UP000824221"/>
    </source>
</evidence>
<dbReference type="Gene3D" id="3.20.20.300">
    <property type="entry name" value="Glycoside hydrolase, family 3, N-terminal domain"/>
    <property type="match status" value="1"/>
</dbReference>
<dbReference type="PANTHER" id="PTHR42715:SF10">
    <property type="entry name" value="BETA-GLUCOSIDASE"/>
    <property type="match status" value="1"/>
</dbReference>
<dbReference type="AlphaFoldDB" id="A0A9D2H290"/>
<organism evidence="4 5">
    <name type="scientific">Candidatus Gallimonas gallistercoris</name>
    <dbReference type="NCBI Taxonomy" id="2838602"/>
    <lineage>
        <taxon>Bacteria</taxon>
        <taxon>Bacillati</taxon>
        <taxon>Bacillota</taxon>
        <taxon>Clostridia</taxon>
        <taxon>Candidatus Gallimonas</taxon>
    </lineage>
</organism>
<keyword evidence="2 4" id="KW-0378">Hydrolase</keyword>
<comment type="similarity">
    <text evidence="1">Belongs to the glycosyl hydrolase 3 family.</text>
</comment>
<dbReference type="Pfam" id="PF00933">
    <property type="entry name" value="Glyco_hydro_3"/>
    <property type="match status" value="1"/>
</dbReference>
<evidence type="ECO:0000256" key="2">
    <source>
        <dbReference type="ARBA" id="ARBA00022801"/>
    </source>
</evidence>
<dbReference type="InterPro" id="IPR017853">
    <property type="entry name" value="GH"/>
</dbReference>
<dbReference type="PANTHER" id="PTHR42715">
    <property type="entry name" value="BETA-GLUCOSIDASE"/>
    <property type="match status" value="1"/>
</dbReference>
<dbReference type="Pfam" id="PF14310">
    <property type="entry name" value="Fn3-like"/>
    <property type="match status" value="1"/>
</dbReference>
<dbReference type="InterPro" id="IPR036962">
    <property type="entry name" value="Glyco_hydro_3_N_sf"/>
</dbReference>
<dbReference type="EMBL" id="DXAJ01000113">
    <property type="protein sequence ID" value="HJA03203.1"/>
    <property type="molecule type" value="Genomic_DNA"/>
</dbReference>
<feature type="domain" description="Fibronectin type III-like" evidence="3">
    <location>
        <begin position="693"/>
        <end position="762"/>
    </location>
</feature>
<evidence type="ECO:0000256" key="1">
    <source>
        <dbReference type="ARBA" id="ARBA00005336"/>
    </source>
</evidence>
<sequence length="791" mass="86657">MKPYLNPALSPRERAEDLLKDLTLDEKMAQVNCYMFAREEDLENRHKCLAHGIGVVSTLEFRGVPRKDCIARRNDIQKEVIERSPHHIPAIFHMEGLCGLLFSDASCFPSGMARGASFDCELEYAIGKTVGDEAAQMGISHVFAPVLDVTRDPRFGRSYESYGEDETLVTRMGVSYALGVQASEGRPLNVEGVAKHFLGFHRGAGGEHGSDCTIGERELREVYAKPFEACFRLSDLKGVMPCYNVLNGELVSLSARYETKLLREELGFQGVAVSDYCAVMNSVTCNHVAASPVEAGLRAMKAGMDVEQQFPYGFGEDLKAKFLSGEADIAILDRAVLRVLEAKFRMGLFERPYIDGEDIMPAKGDALSRRSALESMVLLKNDGILPLQPVKKIAVIGYHASTTRGYFGGYTNFSMYEGALGDKNTMAGLIAESGADPTYPGTTVYREDAYREVYEAALHRAFPAIRTLPEAFKARFPESEVIYAYGYDFAGTDESYFDEALKAIEGADVAILTLGGKCGTGARCSMGENVNSTSIGLPPAQEQFIRRAAMLNKPLIGVHFDGRPISSDAADECLSAILECWNPSQFGSEAVVALLAGDVSPSGKLPVTVARNAGQLPLYYSQPYGSGYRPNEFYKDSVYIDSSTRPRYEFGFGMSYTSFGYSDLSLDKTALSAEDTLTLSFTLKNTGKREGTEVAQLYLSDPAATVARPAKQLLGFARVPLQAGEERRVTFSVPVTLFAFLDEDMKWKVEKGEVQLLVGASSEDIRLTASLSVKEDAYIDPSTRAFFAEVK</sequence>
<comment type="caution">
    <text evidence="4">The sequence shown here is derived from an EMBL/GenBank/DDBJ whole genome shotgun (WGS) entry which is preliminary data.</text>
</comment>
<dbReference type="Gene3D" id="3.40.50.1700">
    <property type="entry name" value="Glycoside hydrolase family 3 C-terminal domain"/>
    <property type="match status" value="1"/>
</dbReference>
<dbReference type="GO" id="GO:0005975">
    <property type="term" value="P:carbohydrate metabolic process"/>
    <property type="evidence" value="ECO:0007669"/>
    <property type="project" value="InterPro"/>
</dbReference>